<organism evidence="1">
    <name type="scientific">marine sediment metagenome</name>
    <dbReference type="NCBI Taxonomy" id="412755"/>
    <lineage>
        <taxon>unclassified sequences</taxon>
        <taxon>metagenomes</taxon>
        <taxon>ecological metagenomes</taxon>
    </lineage>
</organism>
<comment type="caution">
    <text evidence="1">The sequence shown here is derived from an EMBL/GenBank/DDBJ whole genome shotgun (WGS) entry which is preliminary data.</text>
</comment>
<accession>A0A0F9E2M2</accession>
<sequence length="118" mass="12901">MDIYKVPFTTAANIATVYTERAKGRVYCIFYDYGDADTGMKIVVTGEETGVPIFTLDGTGTADVTWYPREAAHKVSDGGATTVVDELQMPPVFHERIKIVITEATGIDTGTFWIGVKD</sequence>
<name>A0A0F9E2M2_9ZZZZ</name>
<reference evidence="1" key="1">
    <citation type="journal article" date="2015" name="Nature">
        <title>Complex archaea that bridge the gap between prokaryotes and eukaryotes.</title>
        <authorList>
            <person name="Spang A."/>
            <person name="Saw J.H."/>
            <person name="Jorgensen S.L."/>
            <person name="Zaremba-Niedzwiedzka K."/>
            <person name="Martijn J."/>
            <person name="Lind A.E."/>
            <person name="van Eijk R."/>
            <person name="Schleper C."/>
            <person name="Guy L."/>
            <person name="Ettema T.J."/>
        </authorList>
    </citation>
    <scope>NUCLEOTIDE SEQUENCE</scope>
</reference>
<protein>
    <submittedName>
        <fullName evidence="1">Uncharacterized protein</fullName>
    </submittedName>
</protein>
<dbReference type="AlphaFoldDB" id="A0A0F9E2M2"/>
<gene>
    <name evidence="1" type="ORF">LCGC14_2205990</name>
</gene>
<dbReference type="EMBL" id="LAZR01029169">
    <property type="protein sequence ID" value="KKL60371.1"/>
    <property type="molecule type" value="Genomic_DNA"/>
</dbReference>
<proteinExistence type="predicted"/>
<evidence type="ECO:0000313" key="1">
    <source>
        <dbReference type="EMBL" id="KKL60371.1"/>
    </source>
</evidence>